<proteinExistence type="predicted"/>
<protein>
    <submittedName>
        <fullName evidence="1">Uncharacterized protein</fullName>
    </submittedName>
</protein>
<gene>
    <name evidence="1" type="ORF">QAD02_015013</name>
</gene>
<reference evidence="1" key="1">
    <citation type="submission" date="2023-04" db="EMBL/GenBank/DDBJ databases">
        <title>A chromosome-level genome assembly of the parasitoid wasp Eretmocerus hayati.</title>
        <authorList>
            <person name="Zhong Y."/>
            <person name="Liu S."/>
            <person name="Liu Y."/>
        </authorList>
    </citation>
    <scope>NUCLEOTIDE SEQUENCE</scope>
    <source>
        <strain evidence="1">ZJU_SS_LIU_2023</strain>
    </source>
</reference>
<evidence type="ECO:0000313" key="1">
    <source>
        <dbReference type="EMBL" id="KAJ8679226.1"/>
    </source>
</evidence>
<dbReference type="Proteomes" id="UP001239111">
    <property type="component" value="Chromosome 2"/>
</dbReference>
<organism evidence="1 2">
    <name type="scientific">Eretmocerus hayati</name>
    <dbReference type="NCBI Taxonomy" id="131215"/>
    <lineage>
        <taxon>Eukaryota</taxon>
        <taxon>Metazoa</taxon>
        <taxon>Ecdysozoa</taxon>
        <taxon>Arthropoda</taxon>
        <taxon>Hexapoda</taxon>
        <taxon>Insecta</taxon>
        <taxon>Pterygota</taxon>
        <taxon>Neoptera</taxon>
        <taxon>Endopterygota</taxon>
        <taxon>Hymenoptera</taxon>
        <taxon>Apocrita</taxon>
        <taxon>Proctotrupomorpha</taxon>
        <taxon>Chalcidoidea</taxon>
        <taxon>Aphelinidae</taxon>
        <taxon>Aphelininae</taxon>
        <taxon>Eretmocerus</taxon>
    </lineage>
</organism>
<keyword evidence="2" id="KW-1185">Reference proteome</keyword>
<sequence>MQLGAVMKGKDRARSSHFTLKRHMSQRNYPDEGQPIPRTDIIALACEVGTSLPARKPTTESRKLRKREGILRLTQAAQVCTILPSSRPLFFLPSEEHIARTQEVLRQHRR</sequence>
<comment type="caution">
    <text evidence="1">The sequence shown here is derived from an EMBL/GenBank/DDBJ whole genome shotgun (WGS) entry which is preliminary data.</text>
</comment>
<name>A0ACC2P8P8_9HYME</name>
<accession>A0ACC2P8P8</accession>
<dbReference type="EMBL" id="CM056742">
    <property type="protein sequence ID" value="KAJ8679226.1"/>
    <property type="molecule type" value="Genomic_DNA"/>
</dbReference>
<evidence type="ECO:0000313" key="2">
    <source>
        <dbReference type="Proteomes" id="UP001239111"/>
    </source>
</evidence>